<reference evidence="2 3" key="1">
    <citation type="journal article" date="2024" name="G3 (Bethesda)">
        <title>Genome assembly of Hibiscus sabdariffa L. provides insights into metabolisms of medicinal natural products.</title>
        <authorList>
            <person name="Kim T."/>
        </authorList>
    </citation>
    <scope>NUCLEOTIDE SEQUENCE [LARGE SCALE GENOMIC DNA]</scope>
    <source>
        <strain evidence="2">TK-2024</strain>
        <tissue evidence="2">Old leaves</tissue>
    </source>
</reference>
<dbReference type="Proteomes" id="UP001472677">
    <property type="component" value="Unassembled WGS sequence"/>
</dbReference>
<comment type="caution">
    <text evidence="2">The sequence shown here is derived from an EMBL/GenBank/DDBJ whole genome shotgun (WGS) entry which is preliminary data.</text>
</comment>
<sequence length="127" mass="14464">MLVQAWSLELRQVVIEIDCLEEIKILNRTSQALVGDSLVESIYNWTRKEWKLVFRHVPRDRNHFADKIAALGRTASRNGDVLLNPPATSTDLVEEDKDHSLVELVNAQEWLEAANMACFNLHDDPVG</sequence>
<evidence type="ECO:0000313" key="2">
    <source>
        <dbReference type="EMBL" id="KAK8589980.1"/>
    </source>
</evidence>
<gene>
    <name evidence="2" type="ORF">V6N12_024366</name>
</gene>
<evidence type="ECO:0000313" key="3">
    <source>
        <dbReference type="Proteomes" id="UP001472677"/>
    </source>
</evidence>
<dbReference type="Pfam" id="PF13456">
    <property type="entry name" value="RVT_3"/>
    <property type="match status" value="1"/>
</dbReference>
<dbReference type="InterPro" id="IPR044730">
    <property type="entry name" value="RNase_H-like_dom_plant"/>
</dbReference>
<dbReference type="InterPro" id="IPR002156">
    <property type="entry name" value="RNaseH_domain"/>
</dbReference>
<keyword evidence="3" id="KW-1185">Reference proteome</keyword>
<organism evidence="2 3">
    <name type="scientific">Hibiscus sabdariffa</name>
    <name type="common">roselle</name>
    <dbReference type="NCBI Taxonomy" id="183260"/>
    <lineage>
        <taxon>Eukaryota</taxon>
        <taxon>Viridiplantae</taxon>
        <taxon>Streptophyta</taxon>
        <taxon>Embryophyta</taxon>
        <taxon>Tracheophyta</taxon>
        <taxon>Spermatophyta</taxon>
        <taxon>Magnoliopsida</taxon>
        <taxon>eudicotyledons</taxon>
        <taxon>Gunneridae</taxon>
        <taxon>Pentapetalae</taxon>
        <taxon>rosids</taxon>
        <taxon>malvids</taxon>
        <taxon>Malvales</taxon>
        <taxon>Malvaceae</taxon>
        <taxon>Malvoideae</taxon>
        <taxon>Hibiscus</taxon>
    </lineage>
</organism>
<proteinExistence type="predicted"/>
<accession>A0ABR2G0E2</accession>
<protein>
    <recommendedName>
        <fullName evidence="1">RNase H type-1 domain-containing protein</fullName>
    </recommendedName>
</protein>
<dbReference type="CDD" id="cd06222">
    <property type="entry name" value="RNase_H_like"/>
    <property type="match status" value="1"/>
</dbReference>
<dbReference type="PANTHER" id="PTHR34023:SF4">
    <property type="entry name" value="RNASE H TYPE-1 DOMAIN-CONTAINING PROTEIN"/>
    <property type="match status" value="1"/>
</dbReference>
<dbReference type="EMBL" id="JBBPBM010000004">
    <property type="protein sequence ID" value="KAK8589980.1"/>
    <property type="molecule type" value="Genomic_DNA"/>
</dbReference>
<feature type="domain" description="RNase H type-1" evidence="1">
    <location>
        <begin position="2"/>
        <end position="70"/>
    </location>
</feature>
<dbReference type="PANTHER" id="PTHR34023">
    <property type="entry name" value="RNASE H DOMAIN-CONTAINING PROTEIN"/>
    <property type="match status" value="1"/>
</dbReference>
<evidence type="ECO:0000259" key="1">
    <source>
        <dbReference type="Pfam" id="PF13456"/>
    </source>
</evidence>
<name>A0ABR2G0E2_9ROSI</name>